<dbReference type="PROSITE" id="PS51353">
    <property type="entry name" value="ARSC"/>
    <property type="match status" value="1"/>
</dbReference>
<dbReference type="GO" id="GO:0008794">
    <property type="term" value="F:arsenate reductase (glutaredoxin) activity"/>
    <property type="evidence" value="ECO:0007669"/>
    <property type="project" value="UniProtKB-EC"/>
</dbReference>
<evidence type="ECO:0000313" key="5">
    <source>
        <dbReference type="EMBL" id="MDZ7277703.1"/>
    </source>
</evidence>
<dbReference type="RefSeq" id="WP_322543735.1">
    <property type="nucleotide sequence ID" value="NZ_JAOBTT010000001.1"/>
</dbReference>
<dbReference type="Gene3D" id="3.40.30.10">
    <property type="entry name" value="Glutaredoxin"/>
    <property type="match status" value="1"/>
</dbReference>
<comment type="catalytic activity">
    <reaction evidence="4">
        <text>[glutaredoxin]-dithiol + arsenate + glutathione + H(+) = glutathionyl-S-S-[glutaredoxin] + arsenite + H2O</text>
        <dbReference type="Rhea" id="RHEA:22016"/>
        <dbReference type="Rhea" id="RHEA-COMP:10729"/>
        <dbReference type="Rhea" id="RHEA-COMP:17668"/>
        <dbReference type="ChEBI" id="CHEBI:15377"/>
        <dbReference type="ChEBI" id="CHEBI:15378"/>
        <dbReference type="ChEBI" id="CHEBI:29242"/>
        <dbReference type="ChEBI" id="CHEBI:29950"/>
        <dbReference type="ChEBI" id="CHEBI:48597"/>
        <dbReference type="ChEBI" id="CHEBI:57925"/>
        <dbReference type="ChEBI" id="CHEBI:146199"/>
        <dbReference type="EC" id="1.20.4.1"/>
    </reaction>
</comment>
<dbReference type="EMBL" id="JAOBTT010000001">
    <property type="protein sequence ID" value="MDZ7277703.1"/>
    <property type="molecule type" value="Genomic_DNA"/>
</dbReference>
<organism evidence="5 6">
    <name type="scientific">Pantoea eucrina</name>
    <dbReference type="NCBI Taxonomy" id="472693"/>
    <lineage>
        <taxon>Bacteria</taxon>
        <taxon>Pseudomonadati</taxon>
        <taxon>Pseudomonadota</taxon>
        <taxon>Gammaproteobacteria</taxon>
        <taxon>Enterobacterales</taxon>
        <taxon>Erwiniaceae</taxon>
        <taxon>Pantoea</taxon>
    </lineage>
</organism>
<dbReference type="Pfam" id="PF03960">
    <property type="entry name" value="ArsC"/>
    <property type="match status" value="1"/>
</dbReference>
<dbReference type="Proteomes" id="UP001288620">
    <property type="component" value="Unassembled WGS sequence"/>
</dbReference>
<keyword evidence="2 4" id="KW-0560">Oxidoreductase</keyword>
<gene>
    <name evidence="5" type="primary">arsC</name>
    <name evidence="5" type="ORF">N4G40_05345</name>
</gene>
<comment type="similarity">
    <text evidence="1 3 4">Belongs to the ArsC family.</text>
</comment>
<dbReference type="InterPro" id="IPR036249">
    <property type="entry name" value="Thioredoxin-like_sf"/>
</dbReference>
<dbReference type="NCBIfam" id="TIGR00014">
    <property type="entry name" value="arsC"/>
    <property type="match status" value="1"/>
</dbReference>
<dbReference type="InterPro" id="IPR006660">
    <property type="entry name" value="Arsenate_reductase-like"/>
</dbReference>
<dbReference type="CDD" id="cd03034">
    <property type="entry name" value="ArsC_ArsC"/>
    <property type="match status" value="1"/>
</dbReference>
<dbReference type="PANTHER" id="PTHR30041:SF4">
    <property type="entry name" value="ARSENATE REDUCTASE"/>
    <property type="match status" value="1"/>
</dbReference>
<accession>A0ABU5LCX3</accession>
<keyword evidence="6" id="KW-1185">Reference proteome</keyword>
<protein>
    <recommendedName>
        <fullName evidence="4">Arsenate reductase</fullName>
        <ecNumber evidence="4">1.20.4.1</ecNumber>
    </recommendedName>
</protein>
<name>A0ABU5LCX3_9GAMM</name>
<comment type="caution">
    <text evidence="5">The sequence shown here is derived from an EMBL/GenBank/DDBJ whole genome shotgun (WGS) entry which is preliminary data.</text>
</comment>
<evidence type="ECO:0000256" key="1">
    <source>
        <dbReference type="ARBA" id="ARBA00007198"/>
    </source>
</evidence>
<dbReference type="EC" id="1.20.4.1" evidence="4"/>
<proteinExistence type="inferred from homology"/>
<evidence type="ECO:0000256" key="2">
    <source>
        <dbReference type="ARBA" id="ARBA00023002"/>
    </source>
</evidence>
<dbReference type="SUPFAM" id="SSF52833">
    <property type="entry name" value="Thioredoxin-like"/>
    <property type="match status" value="1"/>
</dbReference>
<evidence type="ECO:0000256" key="3">
    <source>
        <dbReference type="PROSITE-ProRule" id="PRU01282"/>
    </source>
</evidence>
<dbReference type="PANTHER" id="PTHR30041">
    <property type="entry name" value="ARSENATE REDUCTASE"/>
    <property type="match status" value="1"/>
</dbReference>
<sequence>MSRMVRIYHNPRCSKSRATLALLQAQGVEIEEVRYLETPPDSAALKTLVRQLGMQSARELMRQGEVAYAQQDLANPALSEDRLLQALVETPILLERPIVVNGDRARIGRPPEAVLAIL</sequence>
<evidence type="ECO:0000313" key="6">
    <source>
        <dbReference type="Proteomes" id="UP001288620"/>
    </source>
</evidence>
<dbReference type="InterPro" id="IPR006659">
    <property type="entry name" value="Arsenate_reductase"/>
</dbReference>
<evidence type="ECO:0000256" key="4">
    <source>
        <dbReference type="RuleBase" id="RU362029"/>
    </source>
</evidence>
<reference evidence="6" key="1">
    <citation type="submission" date="2023-07" db="EMBL/GenBank/DDBJ databases">
        <title>Structural and functional analysis of rice phyllospheric bacteria for their antimicrobial properties and defense elicitation against blast disease.</title>
        <authorList>
            <person name="Sahu K.P."/>
            <person name="Asharani P."/>
            <person name="Kumar M."/>
            <person name="Reddy B."/>
            <person name="Kumar A."/>
        </authorList>
    </citation>
    <scope>NUCLEOTIDE SEQUENCE [LARGE SCALE GENOMIC DNA]</scope>
    <source>
        <strain evidence="6">OsEp_Plm_30P10</strain>
    </source>
</reference>